<evidence type="ECO:0000313" key="2">
    <source>
        <dbReference type="Proteomes" id="UP000187203"/>
    </source>
</evidence>
<comment type="caution">
    <text evidence="1">The sequence shown here is derived from an EMBL/GenBank/DDBJ whole genome shotgun (WGS) entry which is preliminary data.</text>
</comment>
<sequence>MTIAFAVSPTSALGSVVGPAISVSPLKEFSNFSKFEFSFGRHNCTDFPFGAETDRFMAVAVLD</sequence>
<keyword evidence="2" id="KW-1185">Reference proteome</keyword>
<dbReference type="EMBL" id="AWUE01002006">
    <property type="protein sequence ID" value="OMP14107.1"/>
    <property type="molecule type" value="Genomic_DNA"/>
</dbReference>
<accession>A0A1R3L467</accession>
<organism evidence="1 2">
    <name type="scientific">Corchorus olitorius</name>
    <dbReference type="NCBI Taxonomy" id="93759"/>
    <lineage>
        <taxon>Eukaryota</taxon>
        <taxon>Viridiplantae</taxon>
        <taxon>Streptophyta</taxon>
        <taxon>Embryophyta</taxon>
        <taxon>Tracheophyta</taxon>
        <taxon>Spermatophyta</taxon>
        <taxon>Magnoliopsida</taxon>
        <taxon>eudicotyledons</taxon>
        <taxon>Gunneridae</taxon>
        <taxon>Pentapetalae</taxon>
        <taxon>rosids</taxon>
        <taxon>malvids</taxon>
        <taxon>Malvales</taxon>
        <taxon>Malvaceae</taxon>
        <taxon>Grewioideae</taxon>
        <taxon>Apeibeae</taxon>
        <taxon>Corchorus</taxon>
    </lineage>
</organism>
<evidence type="ECO:0000313" key="1">
    <source>
        <dbReference type="EMBL" id="OMP14107.1"/>
    </source>
</evidence>
<reference evidence="2" key="1">
    <citation type="submission" date="2013-09" db="EMBL/GenBank/DDBJ databases">
        <title>Corchorus olitorius genome sequencing.</title>
        <authorList>
            <person name="Alam M."/>
            <person name="Haque M.S."/>
            <person name="Islam M.S."/>
            <person name="Emdad E.M."/>
            <person name="Islam M.M."/>
            <person name="Ahmed B."/>
            <person name="Halim A."/>
            <person name="Hossen Q.M.M."/>
            <person name="Hossain M.Z."/>
            <person name="Ahmed R."/>
            <person name="Khan M.M."/>
            <person name="Islam R."/>
            <person name="Rashid M.M."/>
            <person name="Khan S.A."/>
            <person name="Rahman M.S."/>
            <person name="Alam M."/>
            <person name="Yahiya A.S."/>
            <person name="Khan M.S."/>
            <person name="Azam M.S."/>
            <person name="Haque T."/>
            <person name="Lashkar M.Z.H."/>
            <person name="Akhand A.I."/>
            <person name="Morshed G."/>
            <person name="Roy S."/>
            <person name="Uddin K.S."/>
            <person name="Rabeya T."/>
            <person name="Hossain A.S."/>
            <person name="Chowdhury A."/>
            <person name="Snigdha A.R."/>
            <person name="Mortoza M.S."/>
            <person name="Matin S.A."/>
            <person name="Hoque S.M.E."/>
            <person name="Islam M.K."/>
            <person name="Roy D.K."/>
            <person name="Haider R."/>
            <person name="Moosa M.M."/>
            <person name="Elias S.M."/>
            <person name="Hasan A.M."/>
            <person name="Jahan S."/>
            <person name="Shafiuddin M."/>
            <person name="Mahmood N."/>
            <person name="Shommy N.S."/>
        </authorList>
    </citation>
    <scope>NUCLEOTIDE SEQUENCE [LARGE SCALE GENOMIC DNA]</scope>
    <source>
        <strain evidence="2">cv. O-4</strain>
    </source>
</reference>
<dbReference type="Proteomes" id="UP000187203">
    <property type="component" value="Unassembled WGS sequence"/>
</dbReference>
<protein>
    <submittedName>
        <fullName evidence="1">NADPH--sulfite reductase flavoprotein alpha-component</fullName>
    </submittedName>
</protein>
<name>A0A1R3L467_9ROSI</name>
<dbReference type="AlphaFoldDB" id="A0A1R3L467"/>
<gene>
    <name evidence="1" type="ORF">COLO4_00294</name>
</gene>
<proteinExistence type="predicted"/>